<keyword evidence="2" id="KW-1185">Reference proteome</keyword>
<dbReference type="EMBL" id="JAACJL010000017">
    <property type="protein sequence ID" value="KAF4618869.1"/>
    <property type="molecule type" value="Genomic_DNA"/>
</dbReference>
<evidence type="ECO:0000313" key="1">
    <source>
        <dbReference type="EMBL" id="KAF4618869.1"/>
    </source>
</evidence>
<reference evidence="1 2" key="1">
    <citation type="submission" date="2019-12" db="EMBL/GenBank/DDBJ databases">
        <authorList>
            <person name="Floudas D."/>
            <person name="Bentzer J."/>
            <person name="Ahren D."/>
            <person name="Johansson T."/>
            <person name="Persson P."/>
            <person name="Tunlid A."/>
        </authorList>
    </citation>
    <scope>NUCLEOTIDE SEQUENCE [LARGE SCALE GENOMIC DNA]</scope>
    <source>
        <strain evidence="1 2">CBS 102.39</strain>
    </source>
</reference>
<dbReference type="Proteomes" id="UP000521872">
    <property type="component" value="Unassembled WGS sequence"/>
</dbReference>
<evidence type="ECO:0000313" key="2">
    <source>
        <dbReference type="Proteomes" id="UP000521872"/>
    </source>
</evidence>
<proteinExistence type="predicted"/>
<accession>A0A8H4VSZ6</accession>
<gene>
    <name evidence="1" type="ORF">D9613_009650</name>
</gene>
<protein>
    <submittedName>
        <fullName evidence="1">Uncharacterized protein</fullName>
    </submittedName>
</protein>
<name>A0A8H4VSZ6_9AGAR</name>
<dbReference type="AlphaFoldDB" id="A0A8H4VSZ6"/>
<organism evidence="1 2">
    <name type="scientific">Agrocybe pediades</name>
    <dbReference type="NCBI Taxonomy" id="84607"/>
    <lineage>
        <taxon>Eukaryota</taxon>
        <taxon>Fungi</taxon>
        <taxon>Dikarya</taxon>
        <taxon>Basidiomycota</taxon>
        <taxon>Agaricomycotina</taxon>
        <taxon>Agaricomycetes</taxon>
        <taxon>Agaricomycetidae</taxon>
        <taxon>Agaricales</taxon>
        <taxon>Agaricineae</taxon>
        <taxon>Strophariaceae</taxon>
        <taxon>Agrocybe</taxon>
    </lineage>
</organism>
<comment type="caution">
    <text evidence="1">The sequence shown here is derived from an EMBL/GenBank/DDBJ whole genome shotgun (WGS) entry which is preliminary data.</text>
</comment>
<sequence length="72" mass="7813">MPRFLAESLGKHYEKDLPTEQLFSGLALPKALRNAGSSFRNAVYVTTAGSPNQLIAPPKALLLVEKGHQIPL</sequence>